<dbReference type="Pfam" id="PF14363">
    <property type="entry name" value="AAA_assoc"/>
    <property type="match status" value="1"/>
</dbReference>
<dbReference type="InterPro" id="IPR036388">
    <property type="entry name" value="WH-like_DNA-bd_sf"/>
</dbReference>
<evidence type="ECO:0000256" key="8">
    <source>
        <dbReference type="ARBA" id="ARBA00049360"/>
    </source>
</evidence>
<dbReference type="InterPro" id="IPR058922">
    <property type="entry name" value="WHD_DRP"/>
</dbReference>
<organism evidence="11 12">
    <name type="scientific">Carpinus fangiana</name>
    <dbReference type="NCBI Taxonomy" id="176857"/>
    <lineage>
        <taxon>Eukaryota</taxon>
        <taxon>Viridiplantae</taxon>
        <taxon>Streptophyta</taxon>
        <taxon>Embryophyta</taxon>
        <taxon>Tracheophyta</taxon>
        <taxon>Spermatophyta</taxon>
        <taxon>Magnoliopsida</taxon>
        <taxon>eudicotyledons</taxon>
        <taxon>Gunneridae</taxon>
        <taxon>Pentapetalae</taxon>
        <taxon>rosids</taxon>
        <taxon>fabids</taxon>
        <taxon>Fagales</taxon>
        <taxon>Betulaceae</taxon>
        <taxon>Carpinus</taxon>
    </lineage>
</organism>
<dbReference type="PROSITE" id="PS00674">
    <property type="entry name" value="AAA"/>
    <property type="match status" value="1"/>
</dbReference>
<dbReference type="Pfam" id="PF00004">
    <property type="entry name" value="AAA"/>
    <property type="match status" value="1"/>
</dbReference>
<dbReference type="GO" id="GO:0016887">
    <property type="term" value="F:ATP hydrolysis activity"/>
    <property type="evidence" value="ECO:0007669"/>
    <property type="project" value="InterPro"/>
</dbReference>
<dbReference type="FunFam" id="1.10.10.10:FF:000322">
    <property type="entry name" value="Probable disease resistance protein At1g63360"/>
    <property type="match status" value="1"/>
</dbReference>
<dbReference type="InterPro" id="IPR002182">
    <property type="entry name" value="NB-ARC"/>
</dbReference>
<proteinExistence type="inferred from homology"/>
<accession>A0A5N6QVJ5</accession>
<dbReference type="SUPFAM" id="SSF52540">
    <property type="entry name" value="P-loop containing nucleoside triphosphate hydrolases"/>
    <property type="match status" value="2"/>
</dbReference>
<dbReference type="EMBL" id="CM017322">
    <property type="protein sequence ID" value="KAE8010538.1"/>
    <property type="molecule type" value="Genomic_DNA"/>
</dbReference>
<gene>
    <name evidence="11" type="ORF">FH972_006904</name>
</gene>
<dbReference type="InterPro" id="IPR042197">
    <property type="entry name" value="Apaf_helical"/>
</dbReference>
<keyword evidence="3" id="KW-0677">Repeat</keyword>
<keyword evidence="7" id="KW-0460">Magnesium</keyword>
<dbReference type="Gene3D" id="3.80.10.10">
    <property type="entry name" value="Ribonuclease Inhibitor"/>
    <property type="match status" value="1"/>
</dbReference>
<keyword evidence="9" id="KW-0175">Coiled coil</keyword>
<evidence type="ECO:0000256" key="5">
    <source>
        <dbReference type="ARBA" id="ARBA00022801"/>
    </source>
</evidence>
<feature type="domain" description="AAA+ ATPase" evidence="10">
    <location>
        <begin position="652"/>
        <end position="789"/>
    </location>
</feature>
<evidence type="ECO:0000259" key="10">
    <source>
        <dbReference type="SMART" id="SM00382"/>
    </source>
</evidence>
<dbReference type="Proteomes" id="UP000327013">
    <property type="component" value="Chromosome 2"/>
</dbReference>
<comment type="catalytic activity">
    <reaction evidence="8">
        <text>ATP + H2O = ADP + phosphate + H(+)</text>
        <dbReference type="Rhea" id="RHEA:13065"/>
        <dbReference type="ChEBI" id="CHEBI:15377"/>
        <dbReference type="ChEBI" id="CHEBI:15378"/>
        <dbReference type="ChEBI" id="CHEBI:30616"/>
        <dbReference type="ChEBI" id="CHEBI:43474"/>
        <dbReference type="ChEBI" id="CHEBI:456216"/>
    </reaction>
</comment>
<comment type="cofactor">
    <cofactor evidence="1">
        <name>Mg(2+)</name>
        <dbReference type="ChEBI" id="CHEBI:18420"/>
    </cofactor>
</comment>
<dbReference type="Pfam" id="PF25568">
    <property type="entry name" value="AAA_lid_At3g28540"/>
    <property type="match status" value="1"/>
</dbReference>
<feature type="coiled-coil region" evidence="9">
    <location>
        <begin position="481"/>
        <end position="508"/>
    </location>
</feature>
<feature type="domain" description="AAA+ ATPase" evidence="10">
    <location>
        <begin position="266"/>
        <end position="405"/>
    </location>
</feature>
<keyword evidence="5" id="KW-0378">Hydrolase</keyword>
<sequence>MNPVFHSFSSSLKSIPTASSWFEAYVALSTSMMLLQTATNQFVPVNVRSYIFSRLKSYFFGTVPDKNSCYITITEIWENMGRNELYDAVKEYLPSKISRANKNFRVGKLGGGNKKIAIAIGGGESIVDVFEDMKLTWRYSHQKEKDQQQQQPPINLSYRKQMMPSPTQSDASARPMYVLSFDENHREKVMDSYLPHILNKYKAMKEGEKVLKHYTRVGGPWQSSELGHPATFDTIAMEPDLKKAILDDLDRFLRRKSFYKKVGKAWKRGYLLYGPPGTGKTSLIAAMANYLKFDVYDLELSSVFSNADLMMSLRNTSNRSILVIEDIDCNKEVQDRSEEDGDHLSLKRKFERFTLSGLLNSIDGLWTSSSEERIIVFTTNHKDQIDPALLRPGRMDMHIYLSFCTVNGFRILASNYLDVQSHPLFEQIERLLEKIQVTPAVVAEELMKGDNVDVVLTELAHFSNNVLLGKDMVDAVVSVFLEKLLNALSEESRVLSEFRDQFEKLQSELLLMQSFLKDVDRLKRKQHTLRGITVNLRELIFEAEDILADCQLQSKDNELFSTGWLTCIYPTKVPGQYLTGKRLKEINEKITNIKQDIASYFGVSFSNQPQIVYGCNDLSQRWSSPVYDHTKVVGLEGDTRKVKDWLFEADGGILAIGVVGMGGLGKTTIALKVYNDREVEGHFERRMWVSVSQTFSEEQILRSMLRNLGDASVGDDRGELLRKINQYLTGKKYLIVMDDVWGQDFAWWDRILEGLPKGNGSSVIITSRIEKVVQKMGVRENRIHWPKFLSRDDSWLLFRNIAFAASEGECKYPELENIGKEIVEKCKGLPLAIKVVGGMMLCKPSRYHEWKRILDHFRDELAENDDSERGLMASLQLSYDELPPHLKSCFLCFSLYPEDCVISKEQLVHWWIGECFVPLRSGRLITEAGEDCFSGLTNRCLIEVVDKTYNGTIYTCTIHDMVRDLVLKIAEDDAFFKQDGTSSRHLGITNTLDSKHLIGNQKLRALLSTTKTAEVNKIASSTAKALCKPQYLRVLDVSKSIFETSLSGILNQIGSLQHLTYLNLSNTHPLVQFPPSLEKLGNLQILDVSYCQNLKMLPSYIVTFKKLKVLDVSHCGSLECFPKGLGRLSNLEVLLGFRPARSSQLEGCRIGELRNLAKLRILSIQITRADEIGDNEVNALVNLQELQYLSMSCFDSDGSDLISKVDKLFPPQQLHELCLQFYPGKISPMWLNPISLPVLRFLSISSGNIAEFHQSFWGDDNTVWKIEALMFESLSDLGVEWSKMQQVMPSLRIVNASWSPELEFFPVDDSGFRGDVWKKGEHRS</sequence>
<dbReference type="InterPro" id="IPR050747">
    <property type="entry name" value="Mitochondrial_chaperone_BCS1"/>
</dbReference>
<evidence type="ECO:0000256" key="4">
    <source>
        <dbReference type="ARBA" id="ARBA00022741"/>
    </source>
</evidence>
<dbReference type="InterPro" id="IPR041118">
    <property type="entry name" value="Rx_N"/>
</dbReference>
<dbReference type="Pfam" id="PF23559">
    <property type="entry name" value="WHD_DRP"/>
    <property type="match status" value="1"/>
</dbReference>
<dbReference type="CDD" id="cd14798">
    <property type="entry name" value="RX-CC_like"/>
    <property type="match status" value="1"/>
</dbReference>
<evidence type="ECO:0000256" key="1">
    <source>
        <dbReference type="ARBA" id="ARBA00001946"/>
    </source>
</evidence>
<dbReference type="Gene3D" id="1.10.10.10">
    <property type="entry name" value="Winged helix-like DNA-binding domain superfamily/Winged helix DNA-binding domain"/>
    <property type="match status" value="1"/>
</dbReference>
<dbReference type="Pfam" id="PF18052">
    <property type="entry name" value="Rx_N"/>
    <property type="match status" value="1"/>
</dbReference>
<dbReference type="Gene3D" id="1.10.8.430">
    <property type="entry name" value="Helical domain of apoptotic protease-activating factors"/>
    <property type="match status" value="1"/>
</dbReference>
<dbReference type="Gene3D" id="1.20.5.4130">
    <property type="match status" value="1"/>
</dbReference>
<dbReference type="FunFam" id="3.40.50.300:FF:001091">
    <property type="entry name" value="Probable disease resistance protein At1g61300"/>
    <property type="match status" value="1"/>
</dbReference>
<evidence type="ECO:0000256" key="6">
    <source>
        <dbReference type="ARBA" id="ARBA00022821"/>
    </source>
</evidence>
<dbReference type="InterPro" id="IPR058017">
    <property type="entry name" value="At3g28540-like_C"/>
</dbReference>
<evidence type="ECO:0000256" key="7">
    <source>
        <dbReference type="ARBA" id="ARBA00022842"/>
    </source>
</evidence>
<dbReference type="GO" id="GO:0051707">
    <property type="term" value="P:response to other organism"/>
    <property type="evidence" value="ECO:0007669"/>
    <property type="project" value="UniProtKB-ARBA"/>
</dbReference>
<dbReference type="InterPro" id="IPR003593">
    <property type="entry name" value="AAA+_ATPase"/>
</dbReference>
<dbReference type="PANTHER" id="PTHR23070">
    <property type="entry name" value="BCS1 AAA-TYPE ATPASE"/>
    <property type="match status" value="1"/>
</dbReference>
<keyword evidence="6" id="KW-0611">Plant defense</keyword>
<dbReference type="GO" id="GO:0006952">
    <property type="term" value="P:defense response"/>
    <property type="evidence" value="ECO:0007669"/>
    <property type="project" value="UniProtKB-KW"/>
</dbReference>
<dbReference type="OrthoDB" id="2973320at2759"/>
<dbReference type="InterPro" id="IPR038005">
    <property type="entry name" value="RX-like_CC"/>
</dbReference>
<evidence type="ECO:0000256" key="2">
    <source>
        <dbReference type="ARBA" id="ARBA00007448"/>
    </source>
</evidence>
<reference evidence="11 12" key="1">
    <citation type="submission" date="2019-06" db="EMBL/GenBank/DDBJ databases">
        <title>A chromosomal-level reference genome of Carpinus fangiana (Coryloideae, Betulaceae).</title>
        <authorList>
            <person name="Yang X."/>
            <person name="Wang Z."/>
            <person name="Zhang L."/>
            <person name="Hao G."/>
            <person name="Liu J."/>
            <person name="Yang Y."/>
        </authorList>
    </citation>
    <scope>NUCLEOTIDE SEQUENCE [LARGE SCALE GENOMIC DNA]</scope>
    <source>
        <strain evidence="11">Cfa_2016G</strain>
        <tissue evidence="11">Leaf</tissue>
    </source>
</reference>
<keyword evidence="12" id="KW-1185">Reference proteome</keyword>
<dbReference type="InterPro" id="IPR003960">
    <property type="entry name" value="ATPase_AAA_CS"/>
</dbReference>
<name>A0A5N6QVJ5_9ROSI</name>
<evidence type="ECO:0000313" key="12">
    <source>
        <dbReference type="Proteomes" id="UP000327013"/>
    </source>
</evidence>
<evidence type="ECO:0000313" key="11">
    <source>
        <dbReference type="EMBL" id="KAE8010538.1"/>
    </source>
</evidence>
<dbReference type="InterPro" id="IPR025753">
    <property type="entry name" value="AAA_N_dom"/>
</dbReference>
<keyword evidence="4" id="KW-0547">Nucleotide-binding</keyword>
<dbReference type="Pfam" id="PF23598">
    <property type="entry name" value="LRR_14"/>
    <property type="match status" value="1"/>
</dbReference>
<dbReference type="GO" id="GO:0043531">
    <property type="term" value="F:ADP binding"/>
    <property type="evidence" value="ECO:0007669"/>
    <property type="project" value="InterPro"/>
</dbReference>
<dbReference type="Gene3D" id="3.40.50.300">
    <property type="entry name" value="P-loop containing nucleotide triphosphate hydrolases"/>
    <property type="match status" value="2"/>
</dbReference>
<dbReference type="InterPro" id="IPR003959">
    <property type="entry name" value="ATPase_AAA_core"/>
</dbReference>
<dbReference type="Gene3D" id="6.10.280.40">
    <property type="match status" value="1"/>
</dbReference>
<dbReference type="CDD" id="cd19510">
    <property type="entry name" value="RecA-like_BCS1"/>
    <property type="match status" value="1"/>
</dbReference>
<dbReference type="PRINTS" id="PR00364">
    <property type="entry name" value="DISEASERSIST"/>
</dbReference>
<evidence type="ECO:0000256" key="9">
    <source>
        <dbReference type="SAM" id="Coils"/>
    </source>
</evidence>
<dbReference type="InterPro" id="IPR032675">
    <property type="entry name" value="LRR_dom_sf"/>
</dbReference>
<protein>
    <recommendedName>
        <fullName evidence="10">AAA+ ATPase domain-containing protein</fullName>
    </recommendedName>
</protein>
<dbReference type="GO" id="GO:0005524">
    <property type="term" value="F:ATP binding"/>
    <property type="evidence" value="ECO:0007669"/>
    <property type="project" value="InterPro"/>
</dbReference>
<dbReference type="FunFam" id="1.10.8.430:FF:000003">
    <property type="entry name" value="Probable disease resistance protein At5g66910"/>
    <property type="match status" value="1"/>
</dbReference>
<comment type="similarity">
    <text evidence="2">Belongs to the AAA ATPase family. BCS1 subfamily.</text>
</comment>
<evidence type="ECO:0000256" key="3">
    <source>
        <dbReference type="ARBA" id="ARBA00022737"/>
    </source>
</evidence>
<dbReference type="Pfam" id="PF00931">
    <property type="entry name" value="NB-ARC"/>
    <property type="match status" value="1"/>
</dbReference>
<dbReference type="SUPFAM" id="SSF52058">
    <property type="entry name" value="L domain-like"/>
    <property type="match status" value="1"/>
</dbReference>
<dbReference type="InterPro" id="IPR027417">
    <property type="entry name" value="P-loop_NTPase"/>
</dbReference>
<dbReference type="InterPro" id="IPR055414">
    <property type="entry name" value="LRR_R13L4/SHOC2-like"/>
</dbReference>
<dbReference type="SMART" id="SM00382">
    <property type="entry name" value="AAA"/>
    <property type="match status" value="2"/>
</dbReference>